<evidence type="ECO:0000313" key="5">
    <source>
        <dbReference type="Proteomes" id="UP000008144"/>
    </source>
</evidence>
<sequence>MNQDGHKATIGASQVTPYPEIGDTARPTSKSAWLDDETRAKEEFADIAKYGIIEVSGVDTSGRPVIVVSASKLPSNKELDHKKLLRYLKFSLDKYVESDYSVVYLHYGLNSSNKPSFSWLREAYKEFDRKYKKNLKSLYLVHPTTFIRILMNVFKPLISVKFGRKMSYVNYLHEIADVVHLDQLPIPQDVLDHDRELVKKLNKAETRPRDASDSDKPVEPLTTQQFGVSLDFLNTNNPGYNIPKVVQDTISYIKENGLSTEGLFRRSASAIALREVQKLYNAGTTIFIFTQVVFDDPHLAAVTLKAFLRQLPEPVLTFQLYEYILNISRVEEETRVRVVSSLLQKLPRLNFILLKYIMDFLAIVAAHSDENRMTFSNLAVVFGPKLAWSTDQAASLVAMGPINTFTMLMLQNHEQLFAEDSDC</sequence>
<dbReference type="Proteomes" id="UP000008144">
    <property type="component" value="Chromosome 2"/>
</dbReference>
<dbReference type="InterPro" id="IPR008936">
    <property type="entry name" value="Rho_GTPase_activation_prot"/>
</dbReference>
<dbReference type="GO" id="GO:2001136">
    <property type="term" value="P:negative regulation of endocytic recycling"/>
    <property type="evidence" value="ECO:0000318"/>
    <property type="project" value="GO_Central"/>
</dbReference>
<feature type="region of interest" description="Disordered" evidence="1">
    <location>
        <begin position="1"/>
        <end position="31"/>
    </location>
</feature>
<dbReference type="InParanoid" id="F6S1A9"/>
<reference evidence="5" key="1">
    <citation type="journal article" date="2002" name="Science">
        <title>The draft genome of Ciona intestinalis: insights into chordate and vertebrate origins.</title>
        <authorList>
            <person name="Dehal P."/>
            <person name="Satou Y."/>
            <person name="Campbell R.K."/>
            <person name="Chapman J."/>
            <person name="Degnan B."/>
            <person name="De Tomaso A."/>
            <person name="Davidson B."/>
            <person name="Di Gregorio A."/>
            <person name="Gelpke M."/>
            <person name="Goodstein D.M."/>
            <person name="Harafuji N."/>
            <person name="Hastings K.E."/>
            <person name="Ho I."/>
            <person name="Hotta K."/>
            <person name="Huang W."/>
            <person name="Kawashima T."/>
            <person name="Lemaire P."/>
            <person name="Martinez D."/>
            <person name="Meinertzhagen I.A."/>
            <person name="Necula S."/>
            <person name="Nonaka M."/>
            <person name="Putnam N."/>
            <person name="Rash S."/>
            <person name="Saiga H."/>
            <person name="Satake M."/>
            <person name="Terry A."/>
            <person name="Yamada L."/>
            <person name="Wang H.G."/>
            <person name="Awazu S."/>
            <person name="Azumi K."/>
            <person name="Boore J."/>
            <person name="Branno M."/>
            <person name="Chin-Bow S."/>
            <person name="DeSantis R."/>
            <person name="Doyle S."/>
            <person name="Francino P."/>
            <person name="Keys D.N."/>
            <person name="Haga S."/>
            <person name="Hayashi H."/>
            <person name="Hino K."/>
            <person name="Imai K.S."/>
            <person name="Inaba K."/>
            <person name="Kano S."/>
            <person name="Kobayashi K."/>
            <person name="Kobayashi M."/>
            <person name="Lee B.I."/>
            <person name="Makabe K.W."/>
            <person name="Manohar C."/>
            <person name="Matassi G."/>
            <person name="Medina M."/>
            <person name="Mochizuki Y."/>
            <person name="Mount S."/>
            <person name="Morishita T."/>
            <person name="Miura S."/>
            <person name="Nakayama A."/>
            <person name="Nishizaka S."/>
            <person name="Nomoto H."/>
            <person name="Ohta F."/>
            <person name="Oishi K."/>
            <person name="Rigoutsos I."/>
            <person name="Sano M."/>
            <person name="Sasaki A."/>
            <person name="Sasakura Y."/>
            <person name="Shoguchi E."/>
            <person name="Shin-i T."/>
            <person name="Spagnuolo A."/>
            <person name="Stainier D."/>
            <person name="Suzuki M.M."/>
            <person name="Tassy O."/>
            <person name="Takatori N."/>
            <person name="Tokuoka M."/>
            <person name="Yagi K."/>
            <person name="Yoshizaki F."/>
            <person name="Wada S."/>
            <person name="Zhang C."/>
            <person name="Hyatt P.D."/>
            <person name="Larimer F."/>
            <person name="Detter C."/>
            <person name="Doggett N."/>
            <person name="Glavina T."/>
            <person name="Hawkins T."/>
            <person name="Richardson P."/>
            <person name="Lucas S."/>
            <person name="Kohara Y."/>
            <person name="Levine M."/>
            <person name="Satoh N."/>
            <person name="Rokhsar D.S."/>
        </authorList>
    </citation>
    <scope>NUCLEOTIDE SEQUENCE [LARGE SCALE GENOMIC DNA]</scope>
</reference>
<dbReference type="SUPFAM" id="SSF48350">
    <property type="entry name" value="GTPase activation domain, GAP"/>
    <property type="match status" value="1"/>
</dbReference>
<evidence type="ECO:0000259" key="2">
    <source>
        <dbReference type="PROSITE" id="PS50191"/>
    </source>
</evidence>
<dbReference type="SMART" id="SM00516">
    <property type="entry name" value="SEC14"/>
    <property type="match status" value="1"/>
</dbReference>
<reference evidence="4" key="4">
    <citation type="submission" date="2025-09" db="UniProtKB">
        <authorList>
            <consortium name="Ensembl"/>
        </authorList>
    </citation>
    <scope>IDENTIFICATION</scope>
</reference>
<dbReference type="PROSITE" id="PS50191">
    <property type="entry name" value="CRAL_TRIO"/>
    <property type="match status" value="1"/>
</dbReference>
<evidence type="ECO:0000313" key="4">
    <source>
        <dbReference type="Ensembl" id="ENSCINP00000022094.2"/>
    </source>
</evidence>
<reference evidence="4" key="3">
    <citation type="submission" date="2025-08" db="UniProtKB">
        <authorList>
            <consortium name="Ensembl"/>
        </authorList>
    </citation>
    <scope>IDENTIFICATION</scope>
</reference>
<dbReference type="GeneTree" id="ENSGT00940000165508"/>
<dbReference type="Pfam" id="PF00620">
    <property type="entry name" value="RhoGAP"/>
    <property type="match status" value="1"/>
</dbReference>
<dbReference type="PANTHER" id="PTHR45808:SF2">
    <property type="entry name" value="RHO GTPASE-ACTIVATING PROTEIN 68F"/>
    <property type="match status" value="1"/>
</dbReference>
<dbReference type="InterPro" id="IPR000198">
    <property type="entry name" value="RhoGAP_dom"/>
</dbReference>
<dbReference type="OMA" id="WLQNAYK"/>
<dbReference type="Pfam" id="PF13716">
    <property type="entry name" value="CRAL_TRIO_2"/>
    <property type="match status" value="1"/>
</dbReference>
<dbReference type="PROSITE" id="PS50238">
    <property type="entry name" value="RHOGAP"/>
    <property type="match status" value="1"/>
</dbReference>
<dbReference type="AlphaFoldDB" id="F6S1A9"/>
<dbReference type="SUPFAM" id="SSF52087">
    <property type="entry name" value="CRAL/TRIO domain"/>
    <property type="match status" value="1"/>
</dbReference>
<protein>
    <recommendedName>
        <fullName evidence="6">Rho-GAP domain-containing protein</fullName>
    </recommendedName>
</protein>
<evidence type="ECO:0008006" key="6">
    <source>
        <dbReference type="Google" id="ProtNLM"/>
    </source>
</evidence>
<feature type="domain" description="CRAL-TRIO" evidence="2">
    <location>
        <begin position="43"/>
        <end position="198"/>
    </location>
</feature>
<dbReference type="CDD" id="cd00170">
    <property type="entry name" value="SEC14"/>
    <property type="match status" value="1"/>
</dbReference>
<proteinExistence type="predicted"/>
<dbReference type="HOGENOM" id="CLU_030214_1_0_1"/>
<dbReference type="EMBL" id="EAAA01001380">
    <property type="status" value="NOT_ANNOTATED_CDS"/>
    <property type="molecule type" value="Genomic_DNA"/>
</dbReference>
<accession>F6S1A9</accession>
<dbReference type="FunCoup" id="F6S1A9">
    <property type="interactions" value="510"/>
</dbReference>
<evidence type="ECO:0000256" key="1">
    <source>
        <dbReference type="SAM" id="MobiDB-lite"/>
    </source>
</evidence>
<reference evidence="4" key="2">
    <citation type="journal article" date="2008" name="Genome Biol.">
        <title>Improved genome assembly and evidence-based global gene model set for the chordate Ciona intestinalis: new insight into intron and operon populations.</title>
        <authorList>
            <person name="Satou Y."/>
            <person name="Mineta K."/>
            <person name="Ogasawara M."/>
            <person name="Sasakura Y."/>
            <person name="Shoguchi E."/>
            <person name="Ueno K."/>
            <person name="Yamada L."/>
            <person name="Matsumoto J."/>
            <person name="Wasserscheid J."/>
            <person name="Dewar K."/>
            <person name="Wiley G.B."/>
            <person name="Macmil S.L."/>
            <person name="Roe B.A."/>
            <person name="Zeller R.W."/>
            <person name="Hastings K.E."/>
            <person name="Lemaire P."/>
            <person name="Lindquist E."/>
            <person name="Endo T."/>
            <person name="Hotta K."/>
            <person name="Inaba K."/>
        </authorList>
    </citation>
    <scope>NUCLEOTIDE SEQUENCE [LARGE SCALE GENOMIC DNA]</scope>
    <source>
        <strain evidence="4">wild type</strain>
    </source>
</reference>
<dbReference type="Gene3D" id="3.40.525.10">
    <property type="entry name" value="CRAL-TRIO lipid binding domain"/>
    <property type="match status" value="1"/>
</dbReference>
<dbReference type="GO" id="GO:0007264">
    <property type="term" value="P:small GTPase-mediated signal transduction"/>
    <property type="evidence" value="ECO:0000318"/>
    <property type="project" value="GO_Central"/>
</dbReference>
<dbReference type="GO" id="GO:0005096">
    <property type="term" value="F:GTPase activator activity"/>
    <property type="evidence" value="ECO:0000318"/>
    <property type="project" value="GO_Central"/>
</dbReference>
<name>F6S1A9_CIOIN</name>
<dbReference type="Ensembl" id="ENSCINT00000022340.2">
    <property type="protein sequence ID" value="ENSCINP00000022094.2"/>
    <property type="gene ID" value="ENSCING00000011599.2"/>
</dbReference>
<keyword evidence="5" id="KW-1185">Reference proteome</keyword>
<dbReference type="InterPro" id="IPR001251">
    <property type="entry name" value="CRAL-TRIO_dom"/>
</dbReference>
<dbReference type="PANTHER" id="PTHR45808">
    <property type="entry name" value="RHO GTPASE-ACTIVATING PROTEIN 68F"/>
    <property type="match status" value="1"/>
</dbReference>
<organism evidence="4 5">
    <name type="scientific">Ciona intestinalis</name>
    <name type="common">Transparent sea squirt</name>
    <name type="synonym">Ascidia intestinalis</name>
    <dbReference type="NCBI Taxonomy" id="7719"/>
    <lineage>
        <taxon>Eukaryota</taxon>
        <taxon>Metazoa</taxon>
        <taxon>Chordata</taxon>
        <taxon>Tunicata</taxon>
        <taxon>Ascidiacea</taxon>
        <taxon>Phlebobranchia</taxon>
        <taxon>Cionidae</taxon>
        <taxon>Ciona</taxon>
    </lineage>
</organism>
<dbReference type="Gene3D" id="1.10.555.10">
    <property type="entry name" value="Rho GTPase activation protein"/>
    <property type="match status" value="1"/>
</dbReference>
<dbReference type="InterPro" id="IPR036865">
    <property type="entry name" value="CRAL-TRIO_dom_sf"/>
</dbReference>
<dbReference type="GO" id="GO:0005737">
    <property type="term" value="C:cytoplasm"/>
    <property type="evidence" value="ECO:0000318"/>
    <property type="project" value="GO_Central"/>
</dbReference>
<dbReference type="SMART" id="SM00324">
    <property type="entry name" value="RhoGAP"/>
    <property type="match status" value="1"/>
</dbReference>
<feature type="domain" description="Rho-GAP" evidence="3">
    <location>
        <begin position="228"/>
        <end position="417"/>
    </location>
</feature>
<evidence type="ECO:0000259" key="3">
    <source>
        <dbReference type="PROSITE" id="PS50238"/>
    </source>
</evidence>